<evidence type="ECO:0000256" key="3">
    <source>
        <dbReference type="ARBA" id="ARBA00022553"/>
    </source>
</evidence>
<evidence type="ECO:0000256" key="1">
    <source>
        <dbReference type="ARBA" id="ARBA00000085"/>
    </source>
</evidence>
<evidence type="ECO:0000256" key="7">
    <source>
        <dbReference type="ARBA" id="ARBA00022840"/>
    </source>
</evidence>
<dbReference type="Gene3D" id="1.10.287.130">
    <property type="match status" value="1"/>
</dbReference>
<dbReference type="CDD" id="cd00130">
    <property type="entry name" value="PAS"/>
    <property type="match status" value="1"/>
</dbReference>
<dbReference type="GO" id="GO:0000155">
    <property type="term" value="F:phosphorelay sensor kinase activity"/>
    <property type="evidence" value="ECO:0007669"/>
    <property type="project" value="InterPro"/>
</dbReference>
<keyword evidence="7" id="KW-0067">ATP-binding</keyword>
<dbReference type="SUPFAM" id="SSF47384">
    <property type="entry name" value="Homodimeric domain of signal transducing histidine kinase"/>
    <property type="match status" value="1"/>
</dbReference>
<dbReference type="RefSeq" id="WP_180161283.1">
    <property type="nucleotide sequence ID" value="NZ_CABFNB010000009.1"/>
</dbReference>
<dbReference type="Gene3D" id="3.30.565.10">
    <property type="entry name" value="Histidine kinase-like ATPase, C-terminal domain"/>
    <property type="match status" value="1"/>
</dbReference>
<dbReference type="SMART" id="SM00091">
    <property type="entry name" value="PAS"/>
    <property type="match status" value="2"/>
</dbReference>
<organism evidence="12 13">
    <name type="scientific">Sinorhizobium medicae</name>
    <dbReference type="NCBI Taxonomy" id="110321"/>
    <lineage>
        <taxon>Bacteria</taxon>
        <taxon>Pseudomonadati</taxon>
        <taxon>Pseudomonadota</taxon>
        <taxon>Alphaproteobacteria</taxon>
        <taxon>Hyphomicrobiales</taxon>
        <taxon>Rhizobiaceae</taxon>
        <taxon>Sinorhizobium/Ensifer group</taxon>
        <taxon>Sinorhizobium</taxon>
    </lineage>
</organism>
<dbReference type="Pfam" id="PF13426">
    <property type="entry name" value="PAS_9"/>
    <property type="match status" value="1"/>
</dbReference>
<evidence type="ECO:0000256" key="2">
    <source>
        <dbReference type="ARBA" id="ARBA00012438"/>
    </source>
</evidence>
<evidence type="ECO:0000256" key="6">
    <source>
        <dbReference type="ARBA" id="ARBA00022777"/>
    </source>
</evidence>
<dbReference type="EC" id="2.7.13.3" evidence="2"/>
<comment type="catalytic activity">
    <reaction evidence="1">
        <text>ATP + protein L-histidine = ADP + protein N-phospho-L-histidine.</text>
        <dbReference type="EC" id="2.7.13.3"/>
    </reaction>
</comment>
<dbReference type="InterPro" id="IPR003661">
    <property type="entry name" value="HisK_dim/P_dom"/>
</dbReference>
<evidence type="ECO:0000256" key="4">
    <source>
        <dbReference type="ARBA" id="ARBA00022679"/>
    </source>
</evidence>
<keyword evidence="6" id="KW-0418">Kinase</keyword>
<dbReference type="SUPFAM" id="SSF55785">
    <property type="entry name" value="PYP-like sensor domain (PAS domain)"/>
    <property type="match status" value="2"/>
</dbReference>
<keyword evidence="4" id="KW-0808">Transferase</keyword>
<gene>
    <name evidence="12" type="ORF">EMEDMD4_1060028</name>
</gene>
<accession>A0A508WTI3</accession>
<proteinExistence type="predicted"/>
<protein>
    <recommendedName>
        <fullName evidence="2">histidine kinase</fullName>
        <ecNumber evidence="2">2.7.13.3</ecNumber>
    </recommendedName>
</protein>
<evidence type="ECO:0000259" key="10">
    <source>
        <dbReference type="PROSITE" id="PS50109"/>
    </source>
</evidence>
<dbReference type="SMART" id="SM00388">
    <property type="entry name" value="HisKA"/>
    <property type="match status" value="1"/>
</dbReference>
<dbReference type="InterPro" id="IPR036890">
    <property type="entry name" value="HATPase_C_sf"/>
</dbReference>
<sequence length="691" mass="76640">MRPTPKFERREPVDQVDLLSVQIADASHESVIIYDADARIIHWNYASQRLYGRSNVEVRGKHPDEVFGADTIGPDWTELKTGGSWQGIAQRAGFGNVSVLAEIRLRALRDEEGKITRIVEHGLPADARIVEGHAPGIQKDWIAVWSIDTSGAAAILEHIGRIRDQGLTHLTAIDPEVVAEHLRISDMNVAAVRLFAGGASVTSLVGKSAYRYWPQKHRAKLLDLTIRVLQASESETPFVTAAVGDDVLSVWRGKPDHPHLISTSVTGSWNGPDRYWDLAASEQRYRNLINNVPLPIWQVDARVMSDVIQRLKAGGITSIESHLREEPDLVRFASEAVVVTDVNDSAMRLFRGKLRDDFLKNVTYLFSGTPEAAMRVVKAHFDGGRNYSEEMKIRTFDGDLRDVLFYVTFPQVPEKLDKTLIMMIDVTDQRRVEQQLRKIEADFAHAARVSALGELVTSIAHEVRQPLSVIVTDADTGLRWLGRDEPNVTKVKAIIARIAENAHRANEVIRRIKEMAVKTDPMRSIVDVNDLIREALLFVKSESQTHNIAINTRLVVGLPEIFGDRVQLQQVIINLLINSIHAISGNQRPNRLISIETSLGTKADVIFSVRDTGGGIPSDDIDRIFDGFFSSKPDGMGMGLAICRSIIIDHGGTITARNDGGHGAIFEVTLPLPNGLHDTPDDPDPRSMAGR</sequence>
<feature type="domain" description="PAS" evidence="11">
    <location>
        <begin position="22"/>
        <end position="61"/>
    </location>
</feature>
<dbReference type="Pfam" id="PF08448">
    <property type="entry name" value="PAS_4"/>
    <property type="match status" value="1"/>
</dbReference>
<evidence type="ECO:0000313" key="13">
    <source>
        <dbReference type="Proteomes" id="UP000507954"/>
    </source>
</evidence>
<dbReference type="PANTHER" id="PTHR43065">
    <property type="entry name" value="SENSOR HISTIDINE KINASE"/>
    <property type="match status" value="1"/>
</dbReference>
<feature type="domain" description="Histidine kinase" evidence="10">
    <location>
        <begin position="458"/>
        <end position="674"/>
    </location>
</feature>
<dbReference type="InterPro" id="IPR036097">
    <property type="entry name" value="HisK_dim/P_sf"/>
</dbReference>
<dbReference type="InterPro" id="IPR035965">
    <property type="entry name" value="PAS-like_dom_sf"/>
</dbReference>
<dbReference type="CDD" id="cd00082">
    <property type="entry name" value="HisKA"/>
    <property type="match status" value="1"/>
</dbReference>
<keyword evidence="8" id="KW-0902">Two-component regulatory system</keyword>
<dbReference type="Pfam" id="PF00512">
    <property type="entry name" value="HisKA"/>
    <property type="match status" value="1"/>
</dbReference>
<dbReference type="InterPro" id="IPR005467">
    <property type="entry name" value="His_kinase_dom"/>
</dbReference>
<dbReference type="SMART" id="SM00387">
    <property type="entry name" value="HATPase_c"/>
    <property type="match status" value="1"/>
</dbReference>
<dbReference type="InterPro" id="IPR004358">
    <property type="entry name" value="Sig_transdc_His_kin-like_C"/>
</dbReference>
<dbReference type="Proteomes" id="UP000507954">
    <property type="component" value="Unassembled WGS sequence"/>
</dbReference>
<dbReference type="SUPFAM" id="SSF55874">
    <property type="entry name" value="ATPase domain of HSP90 chaperone/DNA topoisomerase II/histidine kinase"/>
    <property type="match status" value="1"/>
</dbReference>
<dbReference type="InterPro" id="IPR003594">
    <property type="entry name" value="HATPase_dom"/>
</dbReference>
<dbReference type="GO" id="GO:0005524">
    <property type="term" value="F:ATP binding"/>
    <property type="evidence" value="ECO:0007669"/>
    <property type="project" value="UniProtKB-KW"/>
</dbReference>
<dbReference type="Gene3D" id="3.30.450.20">
    <property type="entry name" value="PAS domain"/>
    <property type="match status" value="2"/>
</dbReference>
<dbReference type="AlphaFoldDB" id="A0A508WTI3"/>
<name>A0A508WTI3_9HYPH</name>
<dbReference type="PROSITE" id="PS50112">
    <property type="entry name" value="PAS"/>
    <property type="match status" value="1"/>
</dbReference>
<dbReference type="EMBL" id="CABFNB010000009">
    <property type="protein sequence ID" value="VTZ59346.1"/>
    <property type="molecule type" value="Genomic_DNA"/>
</dbReference>
<dbReference type="Pfam" id="PF02518">
    <property type="entry name" value="HATPase_c"/>
    <property type="match status" value="1"/>
</dbReference>
<keyword evidence="3" id="KW-0597">Phosphoprotein</keyword>
<reference evidence="12 13" key="1">
    <citation type="submission" date="2019-06" db="EMBL/GenBank/DDBJ databases">
        <authorList>
            <person name="Le Quere A."/>
            <person name="Colella S."/>
        </authorList>
    </citation>
    <scope>NUCLEOTIDE SEQUENCE [LARGE SCALE GENOMIC DNA]</scope>
    <source>
        <strain evidence="12">EmedicaeMD41</strain>
    </source>
</reference>
<dbReference type="InterPro" id="IPR013656">
    <property type="entry name" value="PAS_4"/>
</dbReference>
<evidence type="ECO:0000256" key="5">
    <source>
        <dbReference type="ARBA" id="ARBA00022741"/>
    </source>
</evidence>
<dbReference type="InterPro" id="IPR000014">
    <property type="entry name" value="PAS"/>
</dbReference>
<evidence type="ECO:0000256" key="8">
    <source>
        <dbReference type="ARBA" id="ARBA00023012"/>
    </source>
</evidence>
<evidence type="ECO:0000313" key="12">
    <source>
        <dbReference type="EMBL" id="VTZ59346.1"/>
    </source>
</evidence>
<dbReference type="PRINTS" id="PR00344">
    <property type="entry name" value="BCTRLSENSOR"/>
</dbReference>
<evidence type="ECO:0000259" key="11">
    <source>
        <dbReference type="PROSITE" id="PS50112"/>
    </source>
</evidence>
<feature type="region of interest" description="Disordered" evidence="9">
    <location>
        <begin position="672"/>
        <end position="691"/>
    </location>
</feature>
<dbReference type="PANTHER" id="PTHR43065:SF10">
    <property type="entry name" value="PEROXIDE STRESS-ACTIVATED HISTIDINE KINASE MAK3"/>
    <property type="match status" value="1"/>
</dbReference>
<keyword evidence="5" id="KW-0547">Nucleotide-binding</keyword>
<evidence type="ECO:0000256" key="9">
    <source>
        <dbReference type="SAM" id="MobiDB-lite"/>
    </source>
</evidence>
<dbReference type="PROSITE" id="PS50109">
    <property type="entry name" value="HIS_KIN"/>
    <property type="match status" value="1"/>
</dbReference>